<feature type="domain" description="DUF1023" evidence="2">
    <location>
        <begin position="381"/>
        <end position="541"/>
    </location>
</feature>
<evidence type="ECO:0000256" key="1">
    <source>
        <dbReference type="SAM" id="MobiDB-lite"/>
    </source>
</evidence>
<evidence type="ECO:0000313" key="4">
    <source>
        <dbReference type="Proteomes" id="UP000236520"/>
    </source>
</evidence>
<reference evidence="3 4" key="1">
    <citation type="submission" date="2015-09" db="EMBL/GenBank/DDBJ databases">
        <title>Genome sequence, genome mining and natural product profiling of a biocontrol bacterium Streptomyces malaysiensis F913.</title>
        <authorList>
            <person name="Xu Y."/>
            <person name="Wei J."/>
            <person name="Xie J."/>
            <person name="Li T."/>
            <person name="Zhou Z."/>
        </authorList>
    </citation>
    <scope>NUCLEOTIDE SEQUENCE [LARGE SCALE GENOMIC DNA]</scope>
    <source>
        <strain evidence="3 4">F913</strain>
    </source>
</reference>
<comment type="caution">
    <text evidence="3">The sequence shown here is derived from an EMBL/GenBank/DDBJ whole genome shotgun (WGS) entry which is preliminary data.</text>
</comment>
<feature type="region of interest" description="Disordered" evidence="1">
    <location>
        <begin position="606"/>
        <end position="635"/>
    </location>
</feature>
<dbReference type="InterPro" id="IPR010427">
    <property type="entry name" value="DUF1023"/>
</dbReference>
<dbReference type="Proteomes" id="UP000236520">
    <property type="component" value="Unassembled WGS sequence"/>
</dbReference>
<name>A0A2J7YWX4_STRMQ</name>
<organism evidence="3 4">
    <name type="scientific">Streptomyces malaysiensis</name>
    <dbReference type="NCBI Taxonomy" id="92644"/>
    <lineage>
        <taxon>Bacteria</taxon>
        <taxon>Bacillati</taxon>
        <taxon>Actinomycetota</taxon>
        <taxon>Actinomycetes</taxon>
        <taxon>Kitasatosporales</taxon>
        <taxon>Streptomycetaceae</taxon>
        <taxon>Streptomyces</taxon>
        <taxon>Streptomyces violaceusniger group</taxon>
    </lineage>
</organism>
<evidence type="ECO:0000313" key="3">
    <source>
        <dbReference type="EMBL" id="PNG92530.1"/>
    </source>
</evidence>
<evidence type="ECO:0000259" key="2">
    <source>
        <dbReference type="Pfam" id="PF06259"/>
    </source>
</evidence>
<accession>A0A2J7YWX4</accession>
<dbReference type="AlphaFoldDB" id="A0A2J7YWX4"/>
<protein>
    <recommendedName>
        <fullName evidence="2">DUF1023 domain-containing protein</fullName>
    </recommendedName>
</protein>
<dbReference type="EMBL" id="LJIW01000002">
    <property type="protein sequence ID" value="PNG92530.1"/>
    <property type="molecule type" value="Genomic_DNA"/>
</dbReference>
<gene>
    <name evidence="3" type="ORF">SMF913_27995</name>
</gene>
<feature type="region of interest" description="Disordered" evidence="1">
    <location>
        <begin position="117"/>
        <end position="153"/>
    </location>
</feature>
<dbReference type="RefSeq" id="WP_102937153.1">
    <property type="nucleotide sequence ID" value="NZ_LJIW01000002.1"/>
</dbReference>
<dbReference type="Pfam" id="PF06259">
    <property type="entry name" value="Abhydrolase_8"/>
    <property type="match status" value="1"/>
</dbReference>
<keyword evidence="4" id="KW-1185">Reference proteome</keyword>
<proteinExistence type="predicted"/>
<sequence>MDYATLKSLKPSEFEAAAGGYRTVGDMASQIKDDLEQRIAAGVRNTLEGEAVDAAVVQLRKLATNFHYTQVECALITIALNSLAYELRAAKNRLEAAVEDAAAEKFSVGPDGSVSYPAAGDKVDGKVPEGGTVKGSAKGKPTNQPIDPTGDANDVASALERQAANIHPNPNFGRAVAIANRIAQAVDEATQADEKWAPKLRALKADDDLAVAAEDWADAKKDATGVRHGAKDYLGEIKHPPEHGNPEDNAKWWKGISDQEKATYASVYPDSLGSLSGIPADVRDEANRVVLAEKHGEYSMQLQEIPKEPNKYVDIRDAVPGNAYSGEWVAWDKQYGDKARELKAALKGMEAIQDRFDRTGQVDPKHPGEKPLPKAYLLGFDTKGDGHAIVANGNPDTADHTAVYVPGTTSNLEKIGGDVGRMEKLWRASDGIAQGQNVSTITWLGYDAPQSIVTDAPKSSYADDGGPKLNDFVSGLRASHDGDPGHLTVEGHSYGSTVIGSAARQGDLAADDIFVAGSPGMQVGHASDLDVGEDHVWAADAGKSEIPWPSSDPVPEVGSWGHAKKDVNFEMPDIIPWFDGDGMSGPADLNPTDENGIRLGVIRIDPREPTDPDFGGNVVNTDTSGHSGYWDEDSESLQNQAKVVVGRYGEVTRK</sequence>